<proteinExistence type="predicted"/>
<reference evidence="2" key="1">
    <citation type="submission" date="2020-02" db="EMBL/GenBank/DDBJ databases">
        <authorList>
            <person name="Scholz U."/>
            <person name="Mascher M."/>
            <person name="Fiebig A."/>
        </authorList>
    </citation>
    <scope>NUCLEOTIDE SEQUENCE</scope>
</reference>
<evidence type="ECO:0000313" key="3">
    <source>
        <dbReference type="Proteomes" id="UP000663760"/>
    </source>
</evidence>
<accession>A0A7I8LAK2</accession>
<evidence type="ECO:0000256" key="1">
    <source>
        <dbReference type="SAM" id="MobiDB-lite"/>
    </source>
</evidence>
<protein>
    <submittedName>
        <fullName evidence="2">Uncharacterized protein</fullName>
    </submittedName>
</protein>
<dbReference type="Proteomes" id="UP000663760">
    <property type="component" value="Chromosome 13"/>
</dbReference>
<name>A0A7I8LAK2_SPIIN</name>
<dbReference type="EMBL" id="LR746276">
    <property type="protein sequence ID" value="CAA7407101.1"/>
    <property type="molecule type" value="Genomic_DNA"/>
</dbReference>
<dbReference type="OrthoDB" id="5817230at2759"/>
<dbReference type="AlphaFoldDB" id="A0A7I8LAK2"/>
<evidence type="ECO:0000313" key="2">
    <source>
        <dbReference type="EMBL" id="CAA7407101.1"/>
    </source>
</evidence>
<sequence>MGCLCSKQKPVRTSDAEENAKIRLLFQTGFDEAELRSYIPVIHANVFQTVKGDGLHGRVTPHPTAAQRRRGSTAAPDCHPARQEGSKQAGWRRAPLGAHRRGSCRR</sequence>
<feature type="region of interest" description="Disordered" evidence="1">
    <location>
        <begin position="53"/>
        <end position="106"/>
    </location>
</feature>
<keyword evidence="3" id="KW-1185">Reference proteome</keyword>
<organism evidence="2 3">
    <name type="scientific">Spirodela intermedia</name>
    <name type="common">Intermediate duckweed</name>
    <dbReference type="NCBI Taxonomy" id="51605"/>
    <lineage>
        <taxon>Eukaryota</taxon>
        <taxon>Viridiplantae</taxon>
        <taxon>Streptophyta</taxon>
        <taxon>Embryophyta</taxon>
        <taxon>Tracheophyta</taxon>
        <taxon>Spermatophyta</taxon>
        <taxon>Magnoliopsida</taxon>
        <taxon>Liliopsida</taxon>
        <taxon>Araceae</taxon>
        <taxon>Lemnoideae</taxon>
        <taxon>Spirodela</taxon>
    </lineage>
</organism>
<gene>
    <name evidence="2" type="ORF">SI8410_13017779</name>
</gene>